<protein>
    <recommendedName>
        <fullName evidence="5">PDZ domain-containing protein</fullName>
    </recommendedName>
</protein>
<sequence>NTPAEKAGIKPGDIIMEIEDESAEGISLMEAVNRIRGKKGTVVKLLILHKGDTEPVVINVERGVISLTSVRLLTVDDEISHLRIFNFAETTNKDLLAALERFEDSGASGFVLDLRNNPGGLLTSVVNVTSQFLDDGLVLYQVNAQGDRTDWKVKSGGKAKDIPFVILVNEFSASASEVFTGAMIDHERATVIGTTTFGKGSVSNLWSLQDGSGVNFTTAHWFTPKGTLIEGEGITPDIVMEKPEDDSEDVHLEQAIDLLRKKIAQGS</sequence>
<dbReference type="GO" id="GO:0007165">
    <property type="term" value="P:signal transduction"/>
    <property type="evidence" value="ECO:0007669"/>
    <property type="project" value="TreeGrafter"/>
</dbReference>
<keyword evidence="2" id="KW-0645">Protease</keyword>
<dbReference type="InterPro" id="IPR005151">
    <property type="entry name" value="Tail-specific_protease"/>
</dbReference>
<comment type="similarity">
    <text evidence="1">Belongs to the peptidase S41A family.</text>
</comment>
<dbReference type="NCBIfam" id="TIGR00225">
    <property type="entry name" value="prc"/>
    <property type="match status" value="1"/>
</dbReference>
<dbReference type="InterPro" id="IPR036034">
    <property type="entry name" value="PDZ_sf"/>
</dbReference>
<dbReference type="InterPro" id="IPR004447">
    <property type="entry name" value="Peptidase_S41A"/>
</dbReference>
<keyword evidence="4" id="KW-0720">Serine protease</keyword>
<dbReference type="CDD" id="cd06782">
    <property type="entry name" value="cpPDZ_CPP-like"/>
    <property type="match status" value="1"/>
</dbReference>
<evidence type="ECO:0000313" key="6">
    <source>
        <dbReference type="EMBL" id="SVD02286.1"/>
    </source>
</evidence>
<gene>
    <name evidence="6" type="ORF">METZ01_LOCUS355140</name>
</gene>
<dbReference type="Gene3D" id="3.90.226.10">
    <property type="entry name" value="2-enoyl-CoA Hydratase, Chain A, domain 1"/>
    <property type="match status" value="1"/>
</dbReference>
<dbReference type="SUPFAM" id="SSF50156">
    <property type="entry name" value="PDZ domain-like"/>
    <property type="match status" value="1"/>
</dbReference>
<dbReference type="InterPro" id="IPR029045">
    <property type="entry name" value="ClpP/crotonase-like_dom_sf"/>
</dbReference>
<dbReference type="PANTHER" id="PTHR32060:SF30">
    <property type="entry name" value="CARBOXY-TERMINAL PROCESSING PROTEASE CTPA"/>
    <property type="match status" value="1"/>
</dbReference>
<dbReference type="Pfam" id="PF00595">
    <property type="entry name" value="PDZ"/>
    <property type="match status" value="1"/>
</dbReference>
<feature type="non-terminal residue" evidence="6">
    <location>
        <position position="1"/>
    </location>
</feature>
<accession>A0A382RX96</accession>
<dbReference type="GO" id="GO:0006508">
    <property type="term" value="P:proteolysis"/>
    <property type="evidence" value="ECO:0007669"/>
    <property type="project" value="UniProtKB-KW"/>
</dbReference>
<evidence type="ECO:0000256" key="4">
    <source>
        <dbReference type="ARBA" id="ARBA00022825"/>
    </source>
</evidence>
<dbReference type="EMBL" id="UINC01124858">
    <property type="protein sequence ID" value="SVD02286.1"/>
    <property type="molecule type" value="Genomic_DNA"/>
</dbReference>
<evidence type="ECO:0000259" key="5">
    <source>
        <dbReference type="PROSITE" id="PS50106"/>
    </source>
</evidence>
<dbReference type="SMART" id="SM00245">
    <property type="entry name" value="TSPc"/>
    <property type="match status" value="1"/>
</dbReference>
<dbReference type="AlphaFoldDB" id="A0A382RX96"/>
<name>A0A382RX96_9ZZZZ</name>
<reference evidence="6" key="1">
    <citation type="submission" date="2018-05" db="EMBL/GenBank/DDBJ databases">
        <authorList>
            <person name="Lanie J.A."/>
            <person name="Ng W.-L."/>
            <person name="Kazmierczak K.M."/>
            <person name="Andrzejewski T.M."/>
            <person name="Davidsen T.M."/>
            <person name="Wayne K.J."/>
            <person name="Tettelin H."/>
            <person name="Glass J.I."/>
            <person name="Rusch D."/>
            <person name="Podicherti R."/>
            <person name="Tsui H.-C.T."/>
            <person name="Winkler M.E."/>
        </authorList>
    </citation>
    <scope>NUCLEOTIDE SEQUENCE</scope>
</reference>
<organism evidence="6">
    <name type="scientific">marine metagenome</name>
    <dbReference type="NCBI Taxonomy" id="408172"/>
    <lineage>
        <taxon>unclassified sequences</taxon>
        <taxon>metagenomes</taxon>
        <taxon>ecological metagenomes</taxon>
    </lineage>
</organism>
<dbReference type="Pfam" id="PF03572">
    <property type="entry name" value="Peptidase_S41"/>
    <property type="match status" value="1"/>
</dbReference>
<proteinExistence type="inferred from homology"/>
<dbReference type="GO" id="GO:0030288">
    <property type="term" value="C:outer membrane-bounded periplasmic space"/>
    <property type="evidence" value="ECO:0007669"/>
    <property type="project" value="TreeGrafter"/>
</dbReference>
<dbReference type="InterPro" id="IPR001478">
    <property type="entry name" value="PDZ"/>
</dbReference>
<dbReference type="PROSITE" id="PS50106">
    <property type="entry name" value="PDZ"/>
    <property type="match status" value="1"/>
</dbReference>
<evidence type="ECO:0000256" key="1">
    <source>
        <dbReference type="ARBA" id="ARBA00009179"/>
    </source>
</evidence>
<dbReference type="SUPFAM" id="SSF52096">
    <property type="entry name" value="ClpP/crotonase"/>
    <property type="match status" value="1"/>
</dbReference>
<keyword evidence="3" id="KW-0378">Hydrolase</keyword>
<dbReference type="CDD" id="cd07560">
    <property type="entry name" value="Peptidase_S41_CPP"/>
    <property type="match status" value="1"/>
</dbReference>
<dbReference type="GO" id="GO:0004175">
    <property type="term" value="F:endopeptidase activity"/>
    <property type="evidence" value="ECO:0007669"/>
    <property type="project" value="TreeGrafter"/>
</dbReference>
<evidence type="ECO:0000256" key="3">
    <source>
        <dbReference type="ARBA" id="ARBA00022801"/>
    </source>
</evidence>
<dbReference type="GO" id="GO:0008236">
    <property type="term" value="F:serine-type peptidase activity"/>
    <property type="evidence" value="ECO:0007669"/>
    <property type="project" value="UniProtKB-KW"/>
</dbReference>
<dbReference type="PANTHER" id="PTHR32060">
    <property type="entry name" value="TAIL-SPECIFIC PROTEASE"/>
    <property type="match status" value="1"/>
</dbReference>
<feature type="domain" description="PDZ" evidence="5">
    <location>
        <begin position="1"/>
        <end position="50"/>
    </location>
</feature>
<dbReference type="Gene3D" id="2.30.42.10">
    <property type="match status" value="1"/>
</dbReference>
<evidence type="ECO:0000256" key="2">
    <source>
        <dbReference type="ARBA" id="ARBA00022670"/>
    </source>
</evidence>